<feature type="domain" description="SH3b" evidence="2">
    <location>
        <begin position="186"/>
        <end position="238"/>
    </location>
</feature>
<evidence type="ECO:0000313" key="3">
    <source>
        <dbReference type="EMBL" id="UOO90055.1"/>
    </source>
</evidence>
<protein>
    <submittedName>
        <fullName evidence="3">SH3 domain-containing protein</fullName>
    </submittedName>
</protein>
<dbReference type="Proteomes" id="UP000832011">
    <property type="component" value="Chromosome"/>
</dbReference>
<dbReference type="EMBL" id="CP091511">
    <property type="protein sequence ID" value="UOO90055.1"/>
    <property type="molecule type" value="Genomic_DNA"/>
</dbReference>
<sequence length="246" mass="27379">MRALLLAALMACSGLPLAAHAEPVDPIQAMQQASLTPQTQSVRGVLSLYWQEQQLRLALNSDAASQQQLYRNMPNPQALAHTRSDMKFVDLHWRGSEAQLQHSLQAAFGDITQPFWQQRRGILNLPAQVRIQNFQLYNAECDQYYFQADLINIERDTNSPIAPIYADSCANGIQLEQYVVNAQDGYANLRAAPNTNAAVLQRLPKGSKLAALAPQGAWLQVQVIGKDRNSAMGYVHQSQVKLIEIE</sequence>
<dbReference type="InterPro" id="IPR003646">
    <property type="entry name" value="SH3-like_bac-type"/>
</dbReference>
<gene>
    <name evidence="3" type="ORF">LVJ82_03435</name>
</gene>
<evidence type="ECO:0000259" key="2">
    <source>
        <dbReference type="Pfam" id="PF08239"/>
    </source>
</evidence>
<keyword evidence="4" id="KW-1185">Reference proteome</keyword>
<feature type="signal peptide" evidence="1">
    <location>
        <begin position="1"/>
        <end position="21"/>
    </location>
</feature>
<accession>A0ABY4E2Q1</accession>
<feature type="chain" id="PRO_5046368000" evidence="1">
    <location>
        <begin position="22"/>
        <end position="246"/>
    </location>
</feature>
<organism evidence="3 4">
    <name type="scientific">Vitreoscilla massiliensis</name>
    <dbReference type="NCBI Taxonomy" id="1689272"/>
    <lineage>
        <taxon>Bacteria</taxon>
        <taxon>Pseudomonadati</taxon>
        <taxon>Pseudomonadota</taxon>
        <taxon>Betaproteobacteria</taxon>
        <taxon>Neisseriales</taxon>
        <taxon>Neisseriaceae</taxon>
        <taxon>Vitreoscilla</taxon>
    </lineage>
</organism>
<evidence type="ECO:0000313" key="4">
    <source>
        <dbReference type="Proteomes" id="UP000832011"/>
    </source>
</evidence>
<dbReference type="Gene3D" id="2.30.30.40">
    <property type="entry name" value="SH3 Domains"/>
    <property type="match status" value="1"/>
</dbReference>
<proteinExistence type="predicted"/>
<dbReference type="Pfam" id="PF08239">
    <property type="entry name" value="SH3_3"/>
    <property type="match status" value="1"/>
</dbReference>
<dbReference type="RefSeq" id="WP_058356045.1">
    <property type="nucleotide sequence ID" value="NZ_CABKVG010000008.1"/>
</dbReference>
<evidence type="ECO:0000256" key="1">
    <source>
        <dbReference type="SAM" id="SignalP"/>
    </source>
</evidence>
<name>A0ABY4E2Q1_9NEIS</name>
<reference evidence="3 4" key="1">
    <citation type="journal article" date="2022" name="Res Sq">
        <title>Evolution of multicellular longitudinally dividing oral cavity symbionts (Neisseriaceae).</title>
        <authorList>
            <person name="Nyongesa S."/>
            <person name="Weber P."/>
            <person name="Bernet E."/>
            <person name="Pullido F."/>
            <person name="Nieckarz M."/>
            <person name="Delaby M."/>
            <person name="Nieves C."/>
            <person name="Viehboeck T."/>
            <person name="Krause N."/>
            <person name="Rivera-Millot A."/>
            <person name="Nakamura A."/>
            <person name="Vischer N."/>
            <person name="VanNieuwenhze M."/>
            <person name="Brun Y."/>
            <person name="Cava F."/>
            <person name="Bulgheresi S."/>
            <person name="Veyrier F."/>
        </authorList>
    </citation>
    <scope>NUCLEOTIDE SEQUENCE [LARGE SCALE GENOMIC DNA]</scope>
    <source>
        <strain evidence="3 4">SN4</strain>
    </source>
</reference>
<keyword evidence="1" id="KW-0732">Signal</keyword>